<keyword evidence="2" id="KW-1185">Reference proteome</keyword>
<reference evidence="1 2" key="1">
    <citation type="submission" date="2019-03" db="EMBL/GenBank/DDBJ databases">
        <authorList>
            <person name="Kim M.K.M."/>
        </authorList>
    </citation>
    <scope>NUCLEOTIDE SEQUENCE [LARGE SCALE GENOMIC DNA]</scope>
    <source>
        <strain evidence="1 2">18JY15-6</strain>
    </source>
</reference>
<evidence type="ECO:0000313" key="1">
    <source>
        <dbReference type="EMBL" id="TCJ30429.1"/>
    </source>
</evidence>
<accession>A0A4R1CGY8</accession>
<proteinExistence type="predicted"/>
<sequence>MPAARFMPYETPDAESVQWDAWWFVRGGVREALPQQLPGWDYSSVETIGVTVHLDTEAIKSATGMQSARDLELVLIADCAPLGRRFVGAASIDEEAEETVDLSVEIPAGEAALQLEVSAHLVLASPGEPGSGRPHLAGSRLLSSQRRTVQLEGEASRFPSEAVPFSAIGLEPAPWTISASFADLNDSFMGSIRLLMNEEHPLARAALDPVANPEAAERLKIDVFRMLVAVVAPDIPECAEQYEEASVGEVVTNMADLYLRQTLVEAASMYRENPLRFERLCYSAVNE</sequence>
<dbReference type="EMBL" id="SJZJ01000004">
    <property type="protein sequence ID" value="TCJ30429.1"/>
    <property type="molecule type" value="Genomic_DNA"/>
</dbReference>
<dbReference type="OrthoDB" id="4871302at2"/>
<dbReference type="Proteomes" id="UP000295453">
    <property type="component" value="Unassembled WGS sequence"/>
</dbReference>
<evidence type="ECO:0000313" key="2">
    <source>
        <dbReference type="Proteomes" id="UP000295453"/>
    </source>
</evidence>
<dbReference type="RefSeq" id="WP_131581929.1">
    <property type="nucleotide sequence ID" value="NZ_SJZJ01000004.1"/>
</dbReference>
<protein>
    <submittedName>
        <fullName evidence="1">Uncharacterized protein</fullName>
    </submittedName>
</protein>
<organism evidence="1 2">
    <name type="scientific">Nocardioides jejuensis</name>
    <dbReference type="NCBI Taxonomy" id="2502782"/>
    <lineage>
        <taxon>Bacteria</taxon>
        <taxon>Bacillati</taxon>
        <taxon>Actinomycetota</taxon>
        <taxon>Actinomycetes</taxon>
        <taxon>Propionibacteriales</taxon>
        <taxon>Nocardioidaceae</taxon>
        <taxon>Nocardioides</taxon>
    </lineage>
</organism>
<comment type="caution">
    <text evidence="1">The sequence shown here is derived from an EMBL/GenBank/DDBJ whole genome shotgun (WGS) entry which is preliminary data.</text>
</comment>
<name>A0A4R1CGY8_9ACTN</name>
<gene>
    <name evidence="1" type="ORF">EPD65_04315</name>
</gene>
<dbReference type="AlphaFoldDB" id="A0A4R1CGY8"/>